<evidence type="ECO:0000313" key="4">
    <source>
        <dbReference type="Proteomes" id="UP000653454"/>
    </source>
</evidence>
<dbReference type="PROSITE" id="PS50194">
    <property type="entry name" value="FILAMIN_REPEAT"/>
    <property type="match status" value="1"/>
</dbReference>
<evidence type="ECO:0000313" key="3">
    <source>
        <dbReference type="EMBL" id="CAG9135354.1"/>
    </source>
</evidence>
<keyword evidence="4" id="KW-1185">Reference proteome</keyword>
<protein>
    <submittedName>
        <fullName evidence="3">(diamondback moth) hypothetical protein</fullName>
    </submittedName>
</protein>
<feature type="region of interest" description="Disordered" evidence="2">
    <location>
        <begin position="1048"/>
        <end position="1072"/>
    </location>
</feature>
<feature type="region of interest" description="Disordered" evidence="2">
    <location>
        <begin position="1727"/>
        <end position="1748"/>
    </location>
</feature>
<feature type="repeat" description="Filamin" evidence="1">
    <location>
        <begin position="422"/>
        <end position="570"/>
    </location>
</feature>
<evidence type="ECO:0000256" key="2">
    <source>
        <dbReference type="SAM" id="MobiDB-lite"/>
    </source>
</evidence>
<dbReference type="InterPro" id="IPR017868">
    <property type="entry name" value="Filamin/ABP280_repeat-like"/>
</dbReference>
<sequence length="2034" mass="231366">MDRIRNEVIRQRTKVTDIAVKICKLKWQWAGHICRRTDNRWGRRVLEWRPRTGKRSVGRPPARWTDDLRRVAGSGWMRKAEDRVLWRSLGEAYVQQWMLDDYWLMMMMRSPRRRNRNKRGTAPAACSLKAATPTVDIYVSRIHANMAHDNIVRYIKERSVGRTEQPVQVLAIERLQSAKQTDFKSFRIRIPAAQQKVLLDKNFWPAGIVFRRYREAKQTIKPPDNRLFSIPEYPEGEGSGRGMWSAAVHAILNTLRYLAPATLLTLFWGEQSLLFRILRHIDSAVRSLAYSSDEQKASVLKWLAESGAVRVEHLDTVWRHGWILCGVLDAAVPGACAGHPPNRLSLKHAQTIADHYLGVDPVFTNEELEASNCLSKHQEWKLAQYLDRIREALGKLPPPVSKPNSQSTSPTETHQFTFDYAARGSGLTAAQVNSKMYFKVYPTAQQSLEPGEITILIRGPKDTYGMAVAPPVLGRAQMIRQKLLNLQTKANLTKNVLPITHGAAYLRSYGRNDMKKTYHIPKTKYDIEVEIETRDDSIKVGYRVSHEGKYEISIVSRGLSIVGSPFHVTASHNILGILERESFCLEDGEEIDIVDVKTDRKAVLRIVDFVTEKMLLKEDGVLERISDDDANLLMATKESEKKIQKSDLSCKPETKTYFARNMRFIKIASKIISMNKVCMAFKAVKKMSQTNIDGNDEGLVIRPHSRCGIPDVVNSTFNESYLTFSKHDAYDHEANLPSSSNVKNNIKLFTDISKQTHEKPSLRNNKAGSLDSSFYEGAIAYTEKTSPNNPFMQHLYEQSYITEQVIGSQFMEEENDQPFAEIDDLNDIPIQIIIEEDNESISPCTNPFMEQDMIERPKTPVLKIITGEVTDRADDLYVDPRIYKLQEEIFQNNEFINPLFVHQHSQSPESPDDENIEARPLAADFKIGAPVSLPPIIRAASPKHMDSLLITSDSTDFYTFENNNETDKPQEISPSVFSTPVHNKVDLNAAISSTFHSLESIKEINEDIVLADNENNFNQCEIEVYNNKKMDIETPKRDMWDSAYVSIDENMTSPDNNNNDNETSSKSKFSLSDGASLKRDELLNMGPAEFELWTTCVELTTDAPKVNEDLKALKFESKRPIFTPIIEESDGTVSVTGKHQLKTSDSTDPVTVAFAELNDIFQEYTSNSEQSSLTITYDDKIGQSSELEYPIDDKDIRVDSASDCTADVIRPANNNEKGAISEVQTNVTESGSASHSLPKESDHEHCESPVIEIKTQTEFGETIQANLVLEKKKYWDEKIRQIEETKAEEPKRKRLISKNLRHNDSLSKRRGKQMVKQFLVSNETKLITSRHLNDEQKFKQSFEEQQADPKLVEKWKNFWNEKLEAERDVNQGNFVTNVSRLTDYSSESPSPTPPERSETEIEIADHNKNKKDSGHKTPILPVKQELPEEVFKAFETSPKRFFGTSRKQILNKIDSFLGKEGTAKDTLNKESGAHLEKGIVSSRISLFHTISNVEDLPRKKSNSDSMHNISDSPKLEKQMSISLTETSVTHISETGLLPVQPCFSDEELSIIQSSPTKDENVLKKKRFRIKNDSFNKSFDETSFVANQVLQLTPQNKPECEVLKTTKDITKQSGKQERFHNIHPLRKSSVSKSEMDLFSRNKSNVSAEAEDFDRHKSYEELPKINVKNYISMYETVSESVKAETRQIKKLLRTGSIGSGRIGNKSLISGDENTFSVAPKMEDSIDDLKKEETNSNCKTPKPPPRRKRWLNKSMDSQDIGISMDSLDGIKDETASEPSQNLPINKNKTLVTLSDIELEIISNSPDPVESSPERETYPTDYKSRFKLAKQYFQSLEELRVEPVSKAYKKINECEELLLERSNESLVSEGSKYKSPKRGIKKSYSMPSSEISKIWKQMQKSEDEAKVVKISEKFHVDDLFNDVVEGKLSRKGSLRGIPHKKAVLEAFRSMENVTDAALSPYEISMSQLSEFAKENRIKNAQTYLSEYPYLPTTDPSKYHSRLDTKASGLICMKELLNEKPRRNSVPDIRLNPKFTVEL</sequence>
<accession>A0A8S4G696</accession>
<dbReference type="InterPro" id="IPR014756">
    <property type="entry name" value="Ig_E-set"/>
</dbReference>
<dbReference type="Gene3D" id="2.60.40.10">
    <property type="entry name" value="Immunoglobulins"/>
    <property type="match status" value="1"/>
</dbReference>
<proteinExistence type="predicted"/>
<evidence type="ECO:0000256" key="1">
    <source>
        <dbReference type="PROSITE-ProRule" id="PRU00087"/>
    </source>
</evidence>
<dbReference type="EMBL" id="CAJHNJ030000100">
    <property type="protein sequence ID" value="CAG9135354.1"/>
    <property type="molecule type" value="Genomic_DNA"/>
</dbReference>
<organism evidence="3 4">
    <name type="scientific">Plutella xylostella</name>
    <name type="common">Diamondback moth</name>
    <name type="synonym">Plutella maculipennis</name>
    <dbReference type="NCBI Taxonomy" id="51655"/>
    <lineage>
        <taxon>Eukaryota</taxon>
        <taxon>Metazoa</taxon>
        <taxon>Ecdysozoa</taxon>
        <taxon>Arthropoda</taxon>
        <taxon>Hexapoda</taxon>
        <taxon>Insecta</taxon>
        <taxon>Pterygota</taxon>
        <taxon>Neoptera</taxon>
        <taxon>Endopterygota</taxon>
        <taxon>Lepidoptera</taxon>
        <taxon>Glossata</taxon>
        <taxon>Ditrysia</taxon>
        <taxon>Yponomeutoidea</taxon>
        <taxon>Plutellidae</taxon>
        <taxon>Plutella</taxon>
    </lineage>
</organism>
<reference evidence="3" key="1">
    <citation type="submission" date="2020-11" db="EMBL/GenBank/DDBJ databases">
        <authorList>
            <person name="Whiteford S."/>
        </authorList>
    </citation>
    <scope>NUCLEOTIDE SEQUENCE</scope>
</reference>
<dbReference type="Pfam" id="PF00630">
    <property type="entry name" value="Filamin"/>
    <property type="match status" value="1"/>
</dbReference>
<feature type="compositionally biased region" description="Polar residues" evidence="2">
    <location>
        <begin position="1225"/>
        <end position="1235"/>
    </location>
</feature>
<gene>
    <name evidence="3" type="ORF">PLXY2_LOCUS13604</name>
</gene>
<feature type="region of interest" description="Disordered" evidence="2">
    <location>
        <begin position="1380"/>
        <end position="1399"/>
    </location>
</feature>
<dbReference type="Proteomes" id="UP000653454">
    <property type="component" value="Unassembled WGS sequence"/>
</dbReference>
<dbReference type="SUPFAM" id="SSF81296">
    <property type="entry name" value="E set domains"/>
    <property type="match status" value="1"/>
</dbReference>
<dbReference type="InterPro" id="IPR013783">
    <property type="entry name" value="Ig-like_fold"/>
</dbReference>
<name>A0A8S4G696_PLUXY</name>
<comment type="caution">
    <text evidence="3">The sequence shown here is derived from an EMBL/GenBank/DDBJ whole genome shotgun (WGS) entry which is preliminary data.</text>
</comment>
<feature type="region of interest" description="Disordered" evidence="2">
    <location>
        <begin position="1225"/>
        <end position="1245"/>
    </location>
</feature>